<evidence type="ECO:0000313" key="6">
    <source>
        <dbReference type="EMBL" id="KZK75265.1"/>
    </source>
</evidence>
<dbReference type="RefSeq" id="WP_303680622.1">
    <property type="nucleotide sequence ID" value="NZ_LVWG01000003.1"/>
</dbReference>
<dbReference type="InterPro" id="IPR029063">
    <property type="entry name" value="SAM-dependent_MTases_sf"/>
</dbReference>
<dbReference type="PIRSF" id="PIRSF003085">
    <property type="entry name" value="CMAS"/>
    <property type="match status" value="1"/>
</dbReference>
<dbReference type="EMBL" id="LVWG01000003">
    <property type="protein sequence ID" value="KZK75265.1"/>
    <property type="molecule type" value="Genomic_DNA"/>
</dbReference>
<dbReference type="Gene3D" id="3.40.50.150">
    <property type="entry name" value="Vaccinia Virus protein VP39"/>
    <property type="match status" value="1"/>
</dbReference>
<organism evidence="6 7">
    <name type="scientific">Pelodictyon luteolum</name>
    <dbReference type="NCBI Taxonomy" id="1100"/>
    <lineage>
        <taxon>Bacteria</taxon>
        <taxon>Pseudomonadati</taxon>
        <taxon>Chlorobiota</taxon>
        <taxon>Chlorobiia</taxon>
        <taxon>Chlorobiales</taxon>
        <taxon>Chlorobiaceae</taxon>
        <taxon>Chlorobium/Pelodictyon group</taxon>
        <taxon>Pelodictyon</taxon>
    </lineage>
</organism>
<dbReference type="InterPro" id="IPR050723">
    <property type="entry name" value="CFA/CMAS"/>
</dbReference>
<dbReference type="GO" id="GO:0008168">
    <property type="term" value="F:methyltransferase activity"/>
    <property type="evidence" value="ECO:0007669"/>
    <property type="project" value="UniProtKB-KW"/>
</dbReference>
<name>A0A165MHZ3_PELLU</name>
<dbReference type="GO" id="GO:0032259">
    <property type="term" value="P:methylation"/>
    <property type="evidence" value="ECO:0007669"/>
    <property type="project" value="UniProtKB-KW"/>
</dbReference>
<evidence type="ECO:0000256" key="1">
    <source>
        <dbReference type="ARBA" id="ARBA00010815"/>
    </source>
</evidence>
<dbReference type="NCBIfam" id="NF008686">
    <property type="entry name" value="PRK11705.1"/>
    <property type="match status" value="1"/>
</dbReference>
<keyword evidence="4" id="KW-0949">S-adenosyl-L-methionine</keyword>
<proteinExistence type="inferred from homology"/>
<dbReference type="PANTHER" id="PTHR43667">
    <property type="entry name" value="CYCLOPROPANE-FATTY-ACYL-PHOSPHOLIPID SYNTHASE"/>
    <property type="match status" value="1"/>
</dbReference>
<keyword evidence="3" id="KW-0808">Transferase</keyword>
<evidence type="ECO:0000256" key="2">
    <source>
        <dbReference type="ARBA" id="ARBA00022603"/>
    </source>
</evidence>
<dbReference type="GO" id="GO:0008610">
    <property type="term" value="P:lipid biosynthetic process"/>
    <property type="evidence" value="ECO:0007669"/>
    <property type="project" value="InterPro"/>
</dbReference>
<evidence type="ECO:0000256" key="3">
    <source>
        <dbReference type="ARBA" id="ARBA00022679"/>
    </source>
</evidence>
<dbReference type="CDD" id="cd02440">
    <property type="entry name" value="AdoMet_MTases"/>
    <property type="match status" value="1"/>
</dbReference>
<dbReference type="PANTHER" id="PTHR43667:SF1">
    <property type="entry name" value="CYCLOPROPANE-FATTY-ACYL-PHOSPHOLIPID SYNTHASE"/>
    <property type="match status" value="1"/>
</dbReference>
<dbReference type="Proteomes" id="UP000076481">
    <property type="component" value="Unassembled WGS sequence"/>
</dbReference>
<gene>
    <name evidence="6" type="ORF">A3K90_05685</name>
</gene>
<protein>
    <submittedName>
        <fullName evidence="6">Cyclopropane-fatty-acyl-phospholipid synthase</fullName>
    </submittedName>
</protein>
<evidence type="ECO:0000256" key="4">
    <source>
        <dbReference type="ARBA" id="ARBA00022691"/>
    </source>
</evidence>
<dbReference type="Pfam" id="PF02353">
    <property type="entry name" value="CMAS"/>
    <property type="match status" value="1"/>
</dbReference>
<evidence type="ECO:0000256" key="5">
    <source>
        <dbReference type="ARBA" id="ARBA00023098"/>
    </source>
</evidence>
<comment type="similarity">
    <text evidence="1">Belongs to the CFA/CMAS family.</text>
</comment>
<dbReference type="AlphaFoldDB" id="A0A165MHZ3"/>
<reference evidence="6 7" key="1">
    <citation type="submission" date="2016-03" db="EMBL/GenBank/DDBJ databases">
        <title>Speciation and ecological success in dimly lit waters: horizontal gene transfer in a green sulfur bacteria bloom unveiled by metagenomic assembly.</title>
        <authorList>
            <person name="Llorens-Mares T."/>
            <person name="Liu Z."/>
            <person name="Allen L.Z."/>
            <person name="Rusch D.B."/>
            <person name="Craig M.T."/>
            <person name="Dupont C.L."/>
            <person name="Bryant D.A."/>
            <person name="Casamayor E.O."/>
        </authorList>
    </citation>
    <scope>NUCLEOTIDE SEQUENCE [LARGE SCALE GENOMIC DNA]</scope>
    <source>
        <strain evidence="6">CIII</strain>
    </source>
</reference>
<sequence length="373" mass="43639">MGDFSLCRSHVERLLQPAGIQVNGPEPWDIKVHDRRFYRRILTDGHLGAGESYMEGWWDCRALDEFIYRVLRAGVDKKVSGFRGFLEHSLGRLMNRQAPRRAWTVGRTHYDTGNDLFQAMLDSRMMYSCGYWKDADTLEQAQEQKLRLVFNKLDLKPGMQVLDIGCGFGGAAKFAAEEYGVEVTAVTISGEQHRLARERCRTRDVQIELMDYRDIRKTFDRIYSIGMFEHVGYRNYRTYFDTLNRCLKKDGVTLLHTIGTNRPSTSGDPWSEKYIFPNSMLPAASQITGAYEGRFMLEDWHVFSLDYARTLMEWHHNFETAWPQLRHHYSDTFRRMWNYYLLSFAGAFRARNIQLWQVLLSKKGMNSQKGVPR</sequence>
<keyword evidence="5" id="KW-0443">Lipid metabolism</keyword>
<evidence type="ECO:0000313" key="7">
    <source>
        <dbReference type="Proteomes" id="UP000076481"/>
    </source>
</evidence>
<keyword evidence="2" id="KW-0489">Methyltransferase</keyword>
<dbReference type="SUPFAM" id="SSF53335">
    <property type="entry name" value="S-adenosyl-L-methionine-dependent methyltransferases"/>
    <property type="match status" value="1"/>
</dbReference>
<accession>A0A165MHZ3</accession>
<comment type="caution">
    <text evidence="6">The sequence shown here is derived from an EMBL/GenBank/DDBJ whole genome shotgun (WGS) entry which is preliminary data.</text>
</comment>
<dbReference type="InterPro" id="IPR003333">
    <property type="entry name" value="CMAS"/>
</dbReference>